<feature type="compositionally biased region" description="Low complexity" evidence="1">
    <location>
        <begin position="553"/>
        <end position="565"/>
    </location>
</feature>
<feature type="compositionally biased region" description="Polar residues" evidence="1">
    <location>
        <begin position="763"/>
        <end position="772"/>
    </location>
</feature>
<feature type="region of interest" description="Disordered" evidence="1">
    <location>
        <begin position="165"/>
        <end position="243"/>
    </location>
</feature>
<feature type="region of interest" description="Disordered" evidence="1">
    <location>
        <begin position="660"/>
        <end position="690"/>
    </location>
</feature>
<dbReference type="Proteomes" id="UP000324022">
    <property type="component" value="Unassembled WGS sequence"/>
</dbReference>
<dbReference type="EMBL" id="OOIN01000005">
    <property type="protein sequence ID" value="SPO22984.1"/>
    <property type="molecule type" value="Genomic_DNA"/>
</dbReference>
<feature type="region of interest" description="Disordered" evidence="1">
    <location>
        <begin position="515"/>
        <end position="565"/>
    </location>
</feature>
<keyword evidence="3" id="KW-1185">Reference proteome</keyword>
<reference evidence="2 3" key="1">
    <citation type="submission" date="2018-03" db="EMBL/GenBank/DDBJ databases">
        <authorList>
            <person name="Guldener U."/>
        </authorList>
    </citation>
    <scope>NUCLEOTIDE SEQUENCE [LARGE SCALE GENOMIC DNA]</scope>
    <source>
        <strain evidence="2 3">NBRC100155</strain>
    </source>
</reference>
<feature type="compositionally biased region" description="Basic and acidic residues" evidence="1">
    <location>
        <begin position="674"/>
        <end position="683"/>
    </location>
</feature>
<feature type="region of interest" description="Disordered" evidence="1">
    <location>
        <begin position="835"/>
        <end position="859"/>
    </location>
</feature>
<protein>
    <submittedName>
        <fullName evidence="2">Uncharacterized protein</fullName>
    </submittedName>
</protein>
<feature type="compositionally biased region" description="Polar residues" evidence="1">
    <location>
        <begin position="490"/>
        <end position="503"/>
    </location>
</feature>
<gene>
    <name evidence="2" type="ORF">UTRI_01662</name>
</gene>
<evidence type="ECO:0000256" key="1">
    <source>
        <dbReference type="SAM" id="MobiDB-lite"/>
    </source>
</evidence>
<dbReference type="AlphaFoldDB" id="A0A5C3DWX9"/>
<evidence type="ECO:0000313" key="3">
    <source>
        <dbReference type="Proteomes" id="UP000324022"/>
    </source>
</evidence>
<organism evidence="2 3">
    <name type="scientific">Ustilago trichophora</name>
    <dbReference type="NCBI Taxonomy" id="86804"/>
    <lineage>
        <taxon>Eukaryota</taxon>
        <taxon>Fungi</taxon>
        <taxon>Dikarya</taxon>
        <taxon>Basidiomycota</taxon>
        <taxon>Ustilaginomycotina</taxon>
        <taxon>Ustilaginomycetes</taxon>
        <taxon>Ustilaginales</taxon>
        <taxon>Ustilaginaceae</taxon>
        <taxon>Ustilago</taxon>
    </lineage>
</organism>
<feature type="compositionally biased region" description="Acidic residues" evidence="1">
    <location>
        <begin position="773"/>
        <end position="783"/>
    </location>
</feature>
<proteinExistence type="predicted"/>
<evidence type="ECO:0000313" key="2">
    <source>
        <dbReference type="EMBL" id="SPO22984.1"/>
    </source>
</evidence>
<dbReference type="OrthoDB" id="2550115at2759"/>
<feature type="compositionally biased region" description="Low complexity" evidence="1">
    <location>
        <begin position="190"/>
        <end position="215"/>
    </location>
</feature>
<feature type="region of interest" description="Disordered" evidence="1">
    <location>
        <begin position="98"/>
        <end position="121"/>
    </location>
</feature>
<feature type="region of interest" description="Disordered" evidence="1">
    <location>
        <begin position="435"/>
        <end position="503"/>
    </location>
</feature>
<name>A0A5C3DWX9_9BASI</name>
<accession>A0A5C3DWX9</accession>
<feature type="region of interest" description="Disordered" evidence="1">
    <location>
        <begin position="702"/>
        <end position="723"/>
    </location>
</feature>
<sequence length="859" mass="92534">MVVEDILLATSALTLSPRKDKSGCIVSVSACKSDRSNQLLPFAPSRRQNGVTAISYPAEFTLIKPSVVPTLSTLIGSAIQVKPDTHMPRGVKRTSARLEDGQDGFDPKVNPASAKLAKPADSRGLRAYQPIVISDDSGSDIDAQAAQDNPNALFTETLSSKFTYHSPTKARLQRQTTSTKANSEPLEPNAATAQLPSALSSSSSSPSSSAKTLSPFVKEDTSASASASTSMKEPPVPLRKKCKSSNVAQQAAIQLKKTIERAKEDGVSPLDLSPVSAAGFRLISRCSFCANSFTKSASSKIKQEHMAFCAALNKITSTESAVRLIADDVRSALERDEADKRKARDQRTILQDVVQEADIVMHEGRASQIAASPKKRGKDAIITRKAIKRTTKASFFSEQHFDTYASASHAKHKLLPAREAMAAARDVANRLIGSSTPLATHSSKVEQDDESNGKPEAVNEPPRTSSKDALLTTPKKRKERSFTPVDDVSPAQTGGNRDASKSLSNLSLEQVLASISPASPEKKSPVKALQVSRQRQASREQDMSLGSDGARHSLGSPSHLSSCSPSFSLPPTQLFGPSKLAQRQQALVGPKLFGAETTSRSLLDLVSDKHKAEVNATYGDTKRKAIDTDVPDIDAKRQKSTALDSDMDVDDQTVVTVLPAQPGDLHHSTTGKLQDQEHSHSHSESLAANEKGTTHHIDNKILPQQRQVAAEGPETSITMLKNGSDEKIVELDAESIEEDDDDEDAQSYLELLEPLEPPPEPIISQTYSLSESSFDDDVDEPDASETAYRSRRMLVASGGGSITLDYRRKTGHTDTPSLISRDTVFPACSQNQARYRTVSNSDPELLHITDDSCSSSPQP</sequence>
<feature type="compositionally biased region" description="Polar residues" evidence="1">
    <location>
        <begin position="173"/>
        <end position="182"/>
    </location>
</feature>
<feature type="region of interest" description="Disordered" evidence="1">
    <location>
        <begin position="755"/>
        <end position="787"/>
    </location>
</feature>